<accession>H2J273</accession>
<dbReference type="Pfam" id="PF16967">
    <property type="entry name" value="TcfC"/>
    <property type="match status" value="1"/>
</dbReference>
<dbReference type="PATRIC" id="fig|745277.3.peg.4734"/>
<dbReference type="OrthoDB" id="7010570at2"/>
<name>H2J273_RAHAC</name>
<feature type="signal peptide" evidence="2">
    <location>
        <begin position="1"/>
        <end position="18"/>
    </location>
</feature>
<dbReference type="eggNOG" id="COG3188">
    <property type="taxonomic scope" value="Bacteria"/>
</dbReference>
<feature type="region of interest" description="Disordered" evidence="1">
    <location>
        <begin position="577"/>
        <end position="600"/>
    </location>
</feature>
<feature type="chain" id="PRO_5003561678" description="P pilus assembly protein, porin PapC" evidence="2">
    <location>
        <begin position="19"/>
        <end position="895"/>
    </location>
</feature>
<dbReference type="AlphaFoldDB" id="H2J273"/>
<geneLocation type="plasmid" evidence="5 6">
    <name>pRahaq201</name>
</geneLocation>
<feature type="domain" description="Pilus assembly protein E-set like" evidence="3">
    <location>
        <begin position="276"/>
        <end position="342"/>
    </location>
</feature>
<dbReference type="KEGG" id="raq:Rahaq2_4954"/>
<dbReference type="Proteomes" id="UP000009010">
    <property type="component" value="Plasmid pRahaq201"/>
</dbReference>
<proteinExistence type="predicted"/>
<reference evidence="6" key="2">
    <citation type="submission" date="2012-01" db="EMBL/GenBank/DDBJ databases">
        <title>Complete sequence of plasmid 1 of Rahnella aquatilis CIP 78.65.</title>
        <authorList>
            <person name="Lucas S."/>
            <person name="Han J."/>
            <person name="Lapidus A."/>
            <person name="Cheng J.-F."/>
            <person name="Goodwin L."/>
            <person name="Pitluck S."/>
            <person name="Peters L."/>
            <person name="Ovchinnikova G."/>
            <person name="Held B."/>
            <person name="Detter J.C."/>
            <person name="Han C."/>
            <person name="Tapia R."/>
            <person name="Land M."/>
            <person name="Hauser L."/>
            <person name="Kyrpides N."/>
            <person name="Ivanova N."/>
            <person name="Pagani I."/>
            <person name="Sobecky P."/>
            <person name="Martinez R."/>
            <person name="Woyke T."/>
        </authorList>
    </citation>
    <scope>NUCLEOTIDE SEQUENCE [LARGE SCALE GENOMIC DNA]</scope>
    <source>
        <strain evidence="6">ATCC 33071 / DSM 4594 / JCM 1683 / NBRC 105701 / NCIMB 13365 / CIP 78.65</strain>
        <plasmid evidence="6">pRahaq201</plasmid>
    </source>
</reference>
<evidence type="ECO:0000313" key="6">
    <source>
        <dbReference type="Proteomes" id="UP000009010"/>
    </source>
</evidence>
<feature type="compositionally biased region" description="Polar residues" evidence="1">
    <location>
        <begin position="577"/>
        <end position="589"/>
    </location>
</feature>
<dbReference type="Pfam" id="PF17271">
    <property type="entry name" value="Usher_TcfC"/>
    <property type="match status" value="1"/>
</dbReference>
<evidence type="ECO:0000256" key="1">
    <source>
        <dbReference type="SAM" id="MobiDB-lite"/>
    </source>
</evidence>
<dbReference type="InterPro" id="IPR035224">
    <property type="entry name" value="Usher_TcfC"/>
</dbReference>
<evidence type="ECO:0000313" key="5">
    <source>
        <dbReference type="EMBL" id="AEX54670.1"/>
    </source>
</evidence>
<keyword evidence="5" id="KW-0614">Plasmid</keyword>
<keyword evidence="6" id="KW-1185">Reference proteome</keyword>
<evidence type="ECO:0000259" key="3">
    <source>
        <dbReference type="Pfam" id="PF16967"/>
    </source>
</evidence>
<dbReference type="EMBL" id="CP003245">
    <property type="protein sequence ID" value="AEX54670.1"/>
    <property type="molecule type" value="Genomic_DNA"/>
</dbReference>
<evidence type="ECO:0000259" key="4">
    <source>
        <dbReference type="Pfam" id="PF17271"/>
    </source>
</evidence>
<sequence>MKKNLIILFAFFTFPVDASTLKIPAGFEILSQGMQERVDVIVAGKHIGSYDAIVSLDGIKFINPESVLTALQLSVKPDDKDYKVIRQLLNNTFPRNDILACTNAQQSKGCGFIASKSIDVIYDSSEGSVTLFIRKEWLADAERNDLYIKPTTNNVVNAFIHQQDMNVIVQDDYSNFFIQGAGALGISDNSYIGGDWSFSAAQNEDESNNEADLNDLYYRYDISQRYYSQLGRMDNRMLFNSQGGSFNFSFLPLGAIDGVRIGTTLSYLNREVASQGTPLNVLLTRNSRVDAYRNDQLLGTFYLSPGNQSIDTSLFPSGSYSVQLRIYESNQLVRTENSPFSKTGSLDDGSIHWFAQGGKITDSDTNENTAFQAGLRVPFTPALSFTVGSAAVQSNTYAETGFDYSPDLGLAGTPNFNGRVFRSSDGNKGDSEQLSWSVGDWPSLSVYRYSSSGDDCSDSGQNDNNDYTSQSCYESINTTLTSNVLSWNLMFGYIQTQNHASDDMSWQRDKSFEDNILEQTTEESTSRTLQFSASRAFTQADWVYNGTFGLFRRDDDGYDGIDNGVYLSLTLSQAPRQDNLGKSQSTRLSTDYRDSQDQSSQLSYNVSHSWYRDQNQHKELTLEAGGINTDTLDTGLSGRMEGQYGNVSAVLSDSYDNEYNKHTSAFSGSWSSSFAASTKGVHWGSAGISEPASAVLVNIDDLSDEDDGIAIDAQVSGNRTAHISRGGSALFPTTGFEPTTVAVSDSSAPLNTDSSTNILNGAGERNIMLLPGKMRLRSVVVEHRYGYIGQLILPQSASNNIIIGLNSKMLMLSDDGGFTAEMATKAPALYLLSGDVIYQCPLQIKKQRGTVRYVGESSCQLIKRDSLPAEVNEQLLVKLKSRRDIETASNKEGDE</sequence>
<gene>
    <name evidence="5" type="ordered locus">Rahaq2_4954</name>
</gene>
<dbReference type="InterPro" id="IPR032636">
    <property type="entry name" value="Pilus_assem_E-set-like_dom"/>
</dbReference>
<dbReference type="HOGENOM" id="CLU_015277_0_0_6"/>
<protein>
    <recommendedName>
        <fullName evidence="7">P pilus assembly protein, porin PapC</fullName>
    </recommendedName>
</protein>
<feature type="domain" description="TcfC Usher-like barrel" evidence="4">
    <location>
        <begin position="350"/>
        <end position="763"/>
    </location>
</feature>
<reference evidence="5 6" key="1">
    <citation type="journal article" date="2012" name="J. Bacteriol.">
        <title>Complete Genome Sequence of Rahnella aquatilis CIP 78.65.</title>
        <authorList>
            <person name="Martinez R.J."/>
            <person name="Bruce D."/>
            <person name="Detter C."/>
            <person name="Goodwin L.A."/>
            <person name="Han J."/>
            <person name="Han C.S."/>
            <person name="Held B."/>
            <person name="Land M.L."/>
            <person name="Mikhailova N."/>
            <person name="Nolan M."/>
            <person name="Pennacchio L."/>
            <person name="Pitluck S."/>
            <person name="Tapia R."/>
            <person name="Woyke T."/>
            <person name="Sobecky P.A."/>
        </authorList>
    </citation>
    <scope>NUCLEOTIDE SEQUENCE [LARGE SCALE GENOMIC DNA]</scope>
    <source>
        <strain evidence="6">ATCC 33071 / DSM 4594 / JCM 1683 / NBRC 105701 / NCIMB 13365 / CIP 78.65</strain>
        <plasmid evidence="5">pRahaq201</plasmid>
    </source>
</reference>
<evidence type="ECO:0008006" key="7">
    <source>
        <dbReference type="Google" id="ProtNLM"/>
    </source>
</evidence>
<dbReference type="RefSeq" id="WP_014341954.1">
    <property type="nucleotide sequence ID" value="NC_016835.1"/>
</dbReference>
<keyword evidence="2" id="KW-0732">Signal</keyword>
<organism evidence="5 6">
    <name type="scientific">Rahnella aquatilis (strain ATCC 33071 / DSM 4594 / JCM 1683 / NBRC 105701 / NCIMB 13365 / CIP 78.65)</name>
    <dbReference type="NCBI Taxonomy" id="745277"/>
    <lineage>
        <taxon>Bacteria</taxon>
        <taxon>Pseudomonadati</taxon>
        <taxon>Pseudomonadota</taxon>
        <taxon>Gammaproteobacteria</taxon>
        <taxon>Enterobacterales</taxon>
        <taxon>Yersiniaceae</taxon>
        <taxon>Rahnella</taxon>
    </lineage>
</organism>
<evidence type="ECO:0000256" key="2">
    <source>
        <dbReference type="SAM" id="SignalP"/>
    </source>
</evidence>